<dbReference type="PANTHER" id="PTHR25465">
    <property type="entry name" value="B-BOX DOMAIN CONTAINING"/>
    <property type="match status" value="1"/>
</dbReference>
<evidence type="ECO:0000313" key="31">
    <source>
        <dbReference type="Proteomes" id="UP001239994"/>
    </source>
</evidence>
<dbReference type="Pfam" id="PF25600">
    <property type="entry name" value="TRIM_CC"/>
    <property type="match status" value="2"/>
</dbReference>
<keyword evidence="31" id="KW-1185">Reference proteome</keyword>
<evidence type="ECO:0000256" key="16">
    <source>
        <dbReference type="ARBA" id="ARBA00022927"/>
    </source>
</evidence>
<evidence type="ECO:0000256" key="12">
    <source>
        <dbReference type="ARBA" id="ARBA00022816"/>
    </source>
</evidence>
<reference evidence="30" key="1">
    <citation type="submission" date="2023-03" db="EMBL/GenBank/DDBJ databases">
        <title>Electrophorus voltai genome.</title>
        <authorList>
            <person name="Bian C."/>
        </authorList>
    </citation>
    <scope>NUCLEOTIDE SEQUENCE</scope>
    <source>
        <strain evidence="30">CB-2022</strain>
        <tissue evidence="30">Muscle</tissue>
    </source>
</reference>
<keyword evidence="12" id="KW-0509">mRNA transport</keyword>
<dbReference type="PROSITE" id="PS00518">
    <property type="entry name" value="ZF_RING_1"/>
    <property type="match status" value="2"/>
</dbReference>
<dbReference type="Pfam" id="PF00643">
    <property type="entry name" value="zf-B_box"/>
    <property type="match status" value="2"/>
</dbReference>
<keyword evidence="8" id="KW-0479">Metal-binding</keyword>
<dbReference type="InterPro" id="IPR017907">
    <property type="entry name" value="Znf_RING_CS"/>
</dbReference>
<evidence type="ECO:0000259" key="28">
    <source>
        <dbReference type="PROSITE" id="PS50119"/>
    </source>
</evidence>
<dbReference type="SUPFAM" id="SSF50729">
    <property type="entry name" value="PH domain-like"/>
    <property type="match status" value="1"/>
</dbReference>
<dbReference type="GO" id="GO:0003723">
    <property type="term" value="F:RNA binding"/>
    <property type="evidence" value="ECO:0007669"/>
    <property type="project" value="UniProtKB-KW"/>
</dbReference>
<evidence type="ECO:0000256" key="6">
    <source>
        <dbReference type="ARBA" id="ARBA00022553"/>
    </source>
</evidence>
<dbReference type="GO" id="GO:0031965">
    <property type="term" value="C:nuclear membrane"/>
    <property type="evidence" value="ECO:0007669"/>
    <property type="project" value="UniProtKB-SubCell"/>
</dbReference>
<dbReference type="InterPro" id="IPR029000">
    <property type="entry name" value="Cyclophilin-like_dom_sf"/>
</dbReference>
<comment type="pathway">
    <text evidence="3">Protein modification; protein sumoylation.</text>
</comment>
<evidence type="ECO:0000256" key="7">
    <source>
        <dbReference type="ARBA" id="ARBA00022679"/>
    </source>
</evidence>
<evidence type="ECO:0000256" key="24">
    <source>
        <dbReference type="PROSITE-ProRule" id="PRU00024"/>
    </source>
</evidence>
<keyword evidence="18" id="KW-0472">Membrane</keyword>
<comment type="similarity">
    <text evidence="21">Belongs to the RanBP2 E3 ligase family.</text>
</comment>
<feature type="coiled-coil region" evidence="25">
    <location>
        <begin position="219"/>
        <end position="304"/>
    </location>
</feature>
<keyword evidence="15" id="KW-0694">RNA-binding</keyword>
<dbReference type="InterPro" id="IPR000315">
    <property type="entry name" value="Znf_B-box"/>
</dbReference>
<keyword evidence="14" id="KW-0832">Ubl conjugation</keyword>
<dbReference type="Gene3D" id="2.40.100.10">
    <property type="entry name" value="Cyclophilin-like"/>
    <property type="match status" value="1"/>
</dbReference>
<keyword evidence="16" id="KW-0653">Protein transport</keyword>
<feature type="domain" description="RING-type" evidence="27">
    <location>
        <begin position="23"/>
        <end position="66"/>
    </location>
</feature>
<evidence type="ECO:0000259" key="26">
    <source>
        <dbReference type="PROSITE" id="PS50072"/>
    </source>
</evidence>
<feature type="domain" description="PPIase cyclophilin-type" evidence="26">
    <location>
        <begin position="577"/>
        <end position="742"/>
    </location>
</feature>
<keyword evidence="17" id="KW-0906">Nuclear pore complex</keyword>
<dbReference type="InterPro" id="IPR058030">
    <property type="entry name" value="TRIM8/14/16/25/29/45/65_CC"/>
</dbReference>
<dbReference type="InterPro" id="IPR000156">
    <property type="entry name" value="Ran_bind_dom"/>
</dbReference>
<evidence type="ECO:0000256" key="22">
    <source>
        <dbReference type="ARBA" id="ARBA00070141"/>
    </source>
</evidence>
<evidence type="ECO:0000256" key="20">
    <source>
        <dbReference type="ARBA" id="ARBA00023242"/>
    </source>
</evidence>
<keyword evidence="25" id="KW-0175">Coiled coil</keyword>
<dbReference type="InterPro" id="IPR006574">
    <property type="entry name" value="PRY"/>
</dbReference>
<dbReference type="SUPFAM" id="SSF57850">
    <property type="entry name" value="RING/U-box"/>
    <property type="match status" value="2"/>
</dbReference>
<dbReference type="PROSITE" id="PS50119">
    <property type="entry name" value="ZF_BBOX"/>
    <property type="match status" value="2"/>
</dbReference>
<accession>A0AAD8YTP1</accession>
<feature type="domain" description="RING-type" evidence="27">
    <location>
        <begin position="745"/>
        <end position="788"/>
    </location>
</feature>
<dbReference type="GO" id="GO:0051028">
    <property type="term" value="P:mRNA transport"/>
    <property type="evidence" value="ECO:0007669"/>
    <property type="project" value="UniProtKB-KW"/>
</dbReference>
<dbReference type="InterPro" id="IPR001841">
    <property type="entry name" value="Znf_RING"/>
</dbReference>
<feature type="domain" description="B box-type" evidence="28">
    <location>
        <begin position="878"/>
        <end position="918"/>
    </location>
</feature>
<proteinExistence type="inferred from homology"/>
<dbReference type="SUPFAM" id="SSF49899">
    <property type="entry name" value="Concanavalin A-like lectins/glucanases"/>
    <property type="match status" value="1"/>
</dbReference>
<dbReference type="GO" id="GO:0015031">
    <property type="term" value="P:protein transport"/>
    <property type="evidence" value="ECO:0007669"/>
    <property type="project" value="UniProtKB-KW"/>
</dbReference>
<dbReference type="InterPro" id="IPR013083">
    <property type="entry name" value="Znf_RING/FYVE/PHD"/>
</dbReference>
<dbReference type="SMART" id="SM00184">
    <property type="entry name" value="RING"/>
    <property type="match status" value="2"/>
</dbReference>
<feature type="domain" description="RanBD1" evidence="29">
    <location>
        <begin position="421"/>
        <end position="556"/>
    </location>
</feature>
<organism evidence="30 31">
    <name type="scientific">Electrophorus voltai</name>
    <dbReference type="NCBI Taxonomy" id="2609070"/>
    <lineage>
        <taxon>Eukaryota</taxon>
        <taxon>Metazoa</taxon>
        <taxon>Chordata</taxon>
        <taxon>Craniata</taxon>
        <taxon>Vertebrata</taxon>
        <taxon>Euteleostomi</taxon>
        <taxon>Actinopterygii</taxon>
        <taxon>Neopterygii</taxon>
        <taxon>Teleostei</taxon>
        <taxon>Ostariophysi</taxon>
        <taxon>Gymnotiformes</taxon>
        <taxon>Gymnotoidei</taxon>
        <taxon>Gymnotidae</taxon>
        <taxon>Electrophorus</taxon>
    </lineage>
</organism>
<keyword evidence="9" id="KW-0677">Repeat</keyword>
<keyword evidence="19" id="KW-1015">Disulfide bond</keyword>
<dbReference type="PRINTS" id="PR00153">
    <property type="entry name" value="CSAPPISMRASE"/>
</dbReference>
<protein>
    <recommendedName>
        <fullName evidence="22">E3 SUMO-protein ligase RanBP2</fullName>
    </recommendedName>
    <alternativeName>
        <fullName evidence="23">Ran-binding protein 2</fullName>
    </alternativeName>
</protein>
<dbReference type="SMART" id="SM00336">
    <property type="entry name" value="BBOX"/>
    <property type="match status" value="2"/>
</dbReference>
<dbReference type="PROSITE" id="PS50196">
    <property type="entry name" value="RANBD1"/>
    <property type="match status" value="1"/>
</dbReference>
<keyword evidence="6" id="KW-0597">Phosphoprotein</keyword>
<dbReference type="GO" id="GO:0008270">
    <property type="term" value="F:zinc ion binding"/>
    <property type="evidence" value="ECO:0007669"/>
    <property type="project" value="UniProtKB-KW"/>
</dbReference>
<dbReference type="Proteomes" id="UP001239994">
    <property type="component" value="Unassembled WGS sequence"/>
</dbReference>
<dbReference type="AlphaFoldDB" id="A0AAD8YTP1"/>
<evidence type="ECO:0000259" key="27">
    <source>
        <dbReference type="PROSITE" id="PS50089"/>
    </source>
</evidence>
<evidence type="ECO:0000256" key="13">
    <source>
        <dbReference type="ARBA" id="ARBA00022833"/>
    </source>
</evidence>
<evidence type="ECO:0000256" key="19">
    <source>
        <dbReference type="ARBA" id="ARBA00023157"/>
    </source>
</evidence>
<evidence type="ECO:0000256" key="15">
    <source>
        <dbReference type="ARBA" id="ARBA00022884"/>
    </source>
</evidence>
<dbReference type="Gene3D" id="3.30.40.10">
    <property type="entry name" value="Zinc/RING finger domain, C3HC4 (zinc finger)"/>
    <property type="match status" value="2"/>
</dbReference>
<evidence type="ECO:0000256" key="23">
    <source>
        <dbReference type="ARBA" id="ARBA00081161"/>
    </source>
</evidence>
<keyword evidence="17" id="KW-0811">Translocation</keyword>
<keyword evidence="7" id="KW-0808">Transferase</keyword>
<keyword evidence="10 24" id="KW-0863">Zinc-finger</keyword>
<dbReference type="EMBL" id="JAROKS010000024">
    <property type="protein sequence ID" value="KAK1787030.1"/>
    <property type="molecule type" value="Genomic_DNA"/>
</dbReference>
<evidence type="ECO:0000256" key="1">
    <source>
        <dbReference type="ARBA" id="ARBA00004126"/>
    </source>
</evidence>
<dbReference type="FunFam" id="2.40.100.10:FF:000020">
    <property type="entry name" value="E3 SUMO-protein ligase RanBP2"/>
    <property type="match status" value="1"/>
</dbReference>
<dbReference type="GO" id="GO:0003755">
    <property type="term" value="F:peptidyl-prolyl cis-trans isomerase activity"/>
    <property type="evidence" value="ECO:0007669"/>
    <property type="project" value="InterPro"/>
</dbReference>
<evidence type="ECO:0000256" key="3">
    <source>
        <dbReference type="ARBA" id="ARBA00004718"/>
    </source>
</evidence>
<dbReference type="GO" id="GO:0016740">
    <property type="term" value="F:transferase activity"/>
    <property type="evidence" value="ECO:0007669"/>
    <property type="project" value="UniProtKB-KW"/>
</dbReference>
<dbReference type="PROSITE" id="PS50072">
    <property type="entry name" value="CSA_PPIASE_2"/>
    <property type="match status" value="1"/>
</dbReference>
<evidence type="ECO:0000256" key="25">
    <source>
        <dbReference type="SAM" id="Coils"/>
    </source>
</evidence>
<feature type="coiled-coil region" evidence="25">
    <location>
        <begin position="979"/>
        <end position="1025"/>
    </location>
</feature>
<evidence type="ECO:0000259" key="29">
    <source>
        <dbReference type="PROSITE" id="PS50196"/>
    </source>
</evidence>
<evidence type="ECO:0000256" key="21">
    <source>
        <dbReference type="ARBA" id="ARBA00061164"/>
    </source>
</evidence>
<evidence type="ECO:0000256" key="10">
    <source>
        <dbReference type="ARBA" id="ARBA00022771"/>
    </source>
</evidence>
<evidence type="ECO:0000256" key="4">
    <source>
        <dbReference type="ARBA" id="ARBA00022448"/>
    </source>
</evidence>
<evidence type="ECO:0000256" key="9">
    <source>
        <dbReference type="ARBA" id="ARBA00022737"/>
    </source>
</evidence>
<dbReference type="PROSITE" id="PS50089">
    <property type="entry name" value="ZF_RING_2"/>
    <property type="match status" value="2"/>
</dbReference>
<comment type="subcellular location">
    <subcellularLocation>
        <location evidence="1">Nucleus membrane</location>
    </subcellularLocation>
    <subcellularLocation>
        <location evidence="2">Nucleus</location>
        <location evidence="2">Nuclear pore complex</location>
    </subcellularLocation>
</comment>
<dbReference type="Gene3D" id="3.30.160.60">
    <property type="entry name" value="Classic Zinc Finger"/>
    <property type="match status" value="2"/>
</dbReference>
<keyword evidence="13" id="KW-0862">Zinc</keyword>
<dbReference type="PANTHER" id="PTHR25465:SF5">
    <property type="entry name" value="E3 UBIQUITIN_ISG15 LIGASE TRIM25-RELATED"/>
    <property type="match status" value="1"/>
</dbReference>
<dbReference type="Gene3D" id="2.30.29.30">
    <property type="entry name" value="Pleckstrin-homology domain (PH domain)/Phosphotyrosine-binding domain (PTB)"/>
    <property type="match status" value="1"/>
</dbReference>
<dbReference type="Gene3D" id="4.10.830.40">
    <property type="match status" value="1"/>
</dbReference>
<gene>
    <name evidence="30" type="ORF">P4O66_017408</name>
</gene>
<dbReference type="CDD" id="cd19769">
    <property type="entry name" value="Bbox2_TRIM16-like"/>
    <property type="match status" value="2"/>
</dbReference>
<evidence type="ECO:0000256" key="14">
    <source>
        <dbReference type="ARBA" id="ARBA00022843"/>
    </source>
</evidence>
<evidence type="ECO:0000313" key="30">
    <source>
        <dbReference type="EMBL" id="KAK1787030.1"/>
    </source>
</evidence>
<dbReference type="InterPro" id="IPR011993">
    <property type="entry name" value="PH-like_dom_sf"/>
</dbReference>
<dbReference type="InterPro" id="IPR043136">
    <property type="entry name" value="B30.2/SPRY_sf"/>
</dbReference>
<dbReference type="InterPro" id="IPR002130">
    <property type="entry name" value="Cyclophilin-type_PPIase_dom"/>
</dbReference>
<dbReference type="GO" id="GO:0005643">
    <property type="term" value="C:nuclear pore"/>
    <property type="evidence" value="ECO:0007669"/>
    <property type="project" value="UniProtKB-SubCell"/>
</dbReference>
<evidence type="ECO:0000256" key="11">
    <source>
        <dbReference type="ARBA" id="ARBA00022786"/>
    </source>
</evidence>
<dbReference type="Pfam" id="PF00638">
    <property type="entry name" value="Ran_BP1"/>
    <property type="match status" value="1"/>
</dbReference>
<feature type="domain" description="B box-type" evidence="28">
    <location>
        <begin position="157"/>
        <end position="197"/>
    </location>
</feature>
<keyword evidence="11" id="KW-0833">Ubl conjugation pathway</keyword>
<sequence>MFNLDVHCNMAEALLTVKDLVSCPVCLDLLKDPVTVPCGHSFCRSCINDCWDQEDQKGSYSCPQCRHTFTPRPVLNKNTMLAEVADTLKKTKLQDAPPVDSCVGPGDVECDVCTGRKHKAVKSCLVCLLSFCEAHVQTHFKCPAYKKHKLVEASVNLQEKICPHHDKLLEIFCRTDQKCICYLCVMDEHSSHKTVSAAAERTEKQKQLVETQGENQQRVQLGETKLHELKQAMESLRRSAQVAVEDSEKLFTDLIQSIEQRRSEVKELIRAQEKAELNHIEELVSKVEQEIADLRRRDAELEQLSHVDDHIHFLQCFLSLFVPPGSADLRCTMIRPHVSIEELRNILSGLKEQVEKLNKPELIKLGGDTTSFGFGLACGISFADMANNFGEFTFQKKVSSHSEEEEEEGSGEIDTNNADLYNKPAVVLPKAEVKSGEEDEEVLYKERVKLYRWDRNCLEWKERGVGDIKILFHPLKKTYRVLMRREKVLNVCANHIITKTMELKPMTTNYNALVWTANNYADGDTKMEQFAGKFKSAELAASFRKTFTECQSRMAQVDFSQSDRITELSKPGNPLVFFTVAADGEVIGKITMELFRHVVPKTVENFRALCTGEKGFGYRNSVFHKIIPDLMCQGGDITNQDGTGGKSIYGDNFADENFEVKHTGEGILSMVSCGRDTYNSQFLITMKKSEHLDFKHVVFGFVKNGMDVSFITGEVNIKEHKSLLHLNVGHKMAEVLLTPQNLVSCPVCLDLLKDPVTVPCGHSFCRSCINDCWDQEDQKGSYSCPQCRHTFTPRPDLNKNTMLAELADTLKKTKLRDAPPVDSCVGPGDVECDVCTGRKHKAIKSCLVCLLSFCEAHVQTHFKSAYKKHKLVEASVNLQEKICPHHDKLLEIFCRTDQKCVCYLCVMDEHRSHKTVSATAERTEKQKQLVETQRKNQQRFQQREKDLKELKQIMESFRRSAQTSVEESERLLTELIHPLEQRRSELKELIRAQEKAELNHIEELVSNVEQEIADLRRRDAEVEQLSHVDDHIHFLQSWESLSIPPASADLPWSTIRPDFSIEELRNALSGVKEQVEMFCKLELATLDGNTAHKQVSVSEGNRGVTVIGQMQSCPDHPHRFEQVE</sequence>
<dbReference type="Gene3D" id="2.60.120.920">
    <property type="match status" value="1"/>
</dbReference>
<keyword evidence="5" id="KW-1017">Isopeptide bond</keyword>
<evidence type="ECO:0000256" key="17">
    <source>
        <dbReference type="ARBA" id="ARBA00023132"/>
    </source>
</evidence>
<dbReference type="InterPro" id="IPR051051">
    <property type="entry name" value="E3_ubiq-ligase_TRIM/RNF"/>
</dbReference>
<keyword evidence="4" id="KW-0813">Transport</keyword>
<comment type="caution">
    <text evidence="30">The sequence shown here is derived from an EMBL/GenBank/DDBJ whole genome shotgun (WGS) entry which is preliminary data.</text>
</comment>
<evidence type="ECO:0000256" key="2">
    <source>
        <dbReference type="ARBA" id="ARBA00004567"/>
    </source>
</evidence>
<dbReference type="FunFam" id="2.30.29.30:FF:000018">
    <property type="entry name" value="E3 SUMO-protein ligase RanBP2"/>
    <property type="match status" value="1"/>
</dbReference>
<dbReference type="SUPFAM" id="SSF50891">
    <property type="entry name" value="Cyclophilin-like"/>
    <property type="match status" value="1"/>
</dbReference>
<dbReference type="Pfam" id="PF00160">
    <property type="entry name" value="Pro_isomerase"/>
    <property type="match status" value="1"/>
</dbReference>
<evidence type="ECO:0000256" key="18">
    <source>
        <dbReference type="ARBA" id="ARBA00023136"/>
    </source>
</evidence>
<dbReference type="SMART" id="SM00160">
    <property type="entry name" value="RanBD"/>
    <property type="match status" value="1"/>
</dbReference>
<keyword evidence="20" id="KW-0539">Nucleus</keyword>
<evidence type="ECO:0000256" key="8">
    <source>
        <dbReference type="ARBA" id="ARBA00022723"/>
    </source>
</evidence>
<dbReference type="SUPFAM" id="SSF57845">
    <property type="entry name" value="B-box zinc-binding domain"/>
    <property type="match status" value="2"/>
</dbReference>
<evidence type="ECO:0000256" key="5">
    <source>
        <dbReference type="ARBA" id="ARBA00022499"/>
    </source>
</evidence>
<dbReference type="Pfam" id="PF15227">
    <property type="entry name" value="zf-C3HC4_4"/>
    <property type="match status" value="2"/>
</dbReference>
<dbReference type="InterPro" id="IPR013320">
    <property type="entry name" value="ConA-like_dom_sf"/>
</dbReference>
<dbReference type="Pfam" id="PF13765">
    <property type="entry name" value="PRY"/>
    <property type="match status" value="1"/>
</dbReference>
<name>A0AAD8YTP1_9TELE</name>